<comment type="subcellular location">
    <subcellularLocation>
        <location evidence="3">Mitochondrion inner membrane</location>
        <topology evidence="3">Single-pass type II membrane protein</topology>
        <orientation evidence="3">Intermembrane side</orientation>
    </subcellularLocation>
</comment>
<evidence type="ECO:0000256" key="15">
    <source>
        <dbReference type="ARBA" id="ARBA00023136"/>
    </source>
</evidence>
<dbReference type="GO" id="GO:0005743">
    <property type="term" value="C:mitochondrial inner membrane"/>
    <property type="evidence" value="ECO:0007669"/>
    <property type="project" value="UniProtKB-SubCell"/>
</dbReference>
<evidence type="ECO:0000256" key="7">
    <source>
        <dbReference type="ARBA" id="ARBA00022792"/>
    </source>
</evidence>
<dbReference type="Pfam" id="PF06747">
    <property type="entry name" value="CHCH"/>
    <property type="match status" value="1"/>
</dbReference>
<evidence type="ECO:0000259" key="20">
    <source>
        <dbReference type="Pfam" id="PF06747"/>
    </source>
</evidence>
<keyword evidence="10" id="KW-0735">Signal-anchor</keyword>
<dbReference type="GO" id="GO:0005758">
    <property type="term" value="C:mitochondrial intermembrane space"/>
    <property type="evidence" value="ECO:0007669"/>
    <property type="project" value="TreeGrafter"/>
</dbReference>
<dbReference type="FunFam" id="1.10.287.2900:FF:000002">
    <property type="entry name" value="Mitochondrial intermembrane space import and assembly protein"/>
    <property type="match status" value="1"/>
</dbReference>
<keyword evidence="16" id="KW-1015">Disulfide bond</keyword>
<evidence type="ECO:0000256" key="19">
    <source>
        <dbReference type="SAM" id="MobiDB-lite"/>
    </source>
</evidence>
<evidence type="ECO:0000256" key="6">
    <source>
        <dbReference type="ARBA" id="ARBA00022692"/>
    </source>
</evidence>
<dbReference type="PANTHER" id="PTHR21622:SF0">
    <property type="entry name" value="COILED-COIL-HELIX-COILED-COIL-HELIX DOMAIN CONTAINING 4"/>
    <property type="match status" value="1"/>
</dbReference>
<evidence type="ECO:0000256" key="2">
    <source>
        <dbReference type="ARBA" id="ARBA00001973"/>
    </source>
</evidence>
<evidence type="ECO:0000256" key="3">
    <source>
        <dbReference type="ARBA" id="ARBA00004164"/>
    </source>
</evidence>
<dbReference type="GO" id="GO:0015035">
    <property type="term" value="F:protein-disulfide reductase activity"/>
    <property type="evidence" value="ECO:0007669"/>
    <property type="project" value="InterPro"/>
</dbReference>
<evidence type="ECO:0000256" key="11">
    <source>
        <dbReference type="ARBA" id="ARBA00022989"/>
    </source>
</evidence>
<dbReference type="AlphaFoldDB" id="A0A8H6SVA6"/>
<keyword evidence="6" id="KW-0812">Transmembrane</keyword>
<dbReference type="EMBL" id="JACAZE010000009">
    <property type="protein sequence ID" value="KAF7306126.1"/>
    <property type="molecule type" value="Genomic_DNA"/>
</dbReference>
<gene>
    <name evidence="21" type="ORF">HMN09_00767900</name>
</gene>
<evidence type="ECO:0000256" key="4">
    <source>
        <dbReference type="ARBA" id="ARBA00013714"/>
    </source>
</evidence>
<reference evidence="21" key="1">
    <citation type="submission" date="2020-05" db="EMBL/GenBank/DDBJ databases">
        <title>Mycena genomes resolve the evolution of fungal bioluminescence.</title>
        <authorList>
            <person name="Tsai I.J."/>
        </authorList>
    </citation>
    <scope>NUCLEOTIDE SEQUENCE</scope>
    <source>
        <strain evidence="21">110903Hualien_Pintung</strain>
    </source>
</reference>
<proteinExistence type="predicted"/>
<feature type="compositionally biased region" description="Polar residues" evidence="19">
    <location>
        <begin position="11"/>
        <end position="20"/>
    </location>
</feature>
<keyword evidence="13" id="KW-0811">Translocation</keyword>
<protein>
    <recommendedName>
        <fullName evidence="4">Mitochondrial intermembrane space import and assembly protein 40</fullName>
    </recommendedName>
    <alternativeName>
        <fullName evidence="18">Mitochondrial import inner membrane translocase TIM40</fullName>
    </alternativeName>
</protein>
<keyword evidence="11" id="KW-1133">Transmembrane helix</keyword>
<keyword evidence="22" id="KW-1185">Reference proteome</keyword>
<feature type="domain" description="CHCH" evidence="20">
    <location>
        <begin position="156"/>
        <end position="191"/>
    </location>
</feature>
<keyword evidence="7" id="KW-0999">Mitochondrion inner membrane</keyword>
<evidence type="ECO:0000256" key="17">
    <source>
        <dbReference type="ARBA" id="ARBA00023284"/>
    </source>
</evidence>
<evidence type="ECO:0000256" key="12">
    <source>
        <dbReference type="ARBA" id="ARBA00023002"/>
    </source>
</evidence>
<comment type="cofactor">
    <cofactor evidence="2">
        <name>Cu(2+)</name>
        <dbReference type="ChEBI" id="CHEBI:29036"/>
    </cofactor>
</comment>
<evidence type="ECO:0000256" key="14">
    <source>
        <dbReference type="ARBA" id="ARBA00023128"/>
    </source>
</evidence>
<keyword evidence="12" id="KW-0560">Oxidoreductase</keyword>
<evidence type="ECO:0000313" key="22">
    <source>
        <dbReference type="Proteomes" id="UP000613580"/>
    </source>
</evidence>
<dbReference type="Gene3D" id="1.10.287.2900">
    <property type="match status" value="1"/>
</dbReference>
<dbReference type="PROSITE" id="PS51808">
    <property type="entry name" value="CHCH"/>
    <property type="match status" value="1"/>
</dbReference>
<dbReference type="GO" id="GO:0045041">
    <property type="term" value="P:protein import into mitochondrial intermembrane space"/>
    <property type="evidence" value="ECO:0007669"/>
    <property type="project" value="InterPro"/>
</dbReference>
<evidence type="ECO:0000256" key="8">
    <source>
        <dbReference type="ARBA" id="ARBA00022927"/>
    </source>
</evidence>
<feature type="region of interest" description="Disordered" evidence="19">
    <location>
        <begin position="216"/>
        <end position="244"/>
    </location>
</feature>
<evidence type="ECO:0000313" key="21">
    <source>
        <dbReference type="EMBL" id="KAF7306126.1"/>
    </source>
</evidence>
<dbReference type="PANTHER" id="PTHR21622">
    <property type="entry name" value="COILED-COIL-HELIX-COILED-COIL-HELIX DOMAIN CONTAINING 4"/>
    <property type="match status" value="1"/>
</dbReference>
<keyword evidence="5" id="KW-0813">Transport</keyword>
<dbReference type="OrthoDB" id="7481291at2759"/>
<dbReference type="InterPro" id="IPR039289">
    <property type="entry name" value="CHCHD4"/>
</dbReference>
<keyword evidence="14" id="KW-0496">Mitochondrion</keyword>
<organism evidence="21 22">
    <name type="scientific">Mycena chlorophos</name>
    <name type="common">Agaric fungus</name>
    <name type="synonym">Agaricus chlorophos</name>
    <dbReference type="NCBI Taxonomy" id="658473"/>
    <lineage>
        <taxon>Eukaryota</taxon>
        <taxon>Fungi</taxon>
        <taxon>Dikarya</taxon>
        <taxon>Basidiomycota</taxon>
        <taxon>Agaricomycotina</taxon>
        <taxon>Agaricomycetes</taxon>
        <taxon>Agaricomycetidae</taxon>
        <taxon>Agaricales</taxon>
        <taxon>Marasmiineae</taxon>
        <taxon>Mycenaceae</taxon>
        <taxon>Mycena</taxon>
    </lineage>
</organism>
<feature type="region of interest" description="Disordered" evidence="19">
    <location>
        <begin position="1"/>
        <end position="27"/>
    </location>
</feature>
<evidence type="ECO:0000256" key="16">
    <source>
        <dbReference type="ARBA" id="ARBA00023157"/>
    </source>
</evidence>
<name>A0A8H6SVA6_MYCCL</name>
<comment type="cofactor">
    <cofactor evidence="1">
        <name>Zn(2+)</name>
        <dbReference type="ChEBI" id="CHEBI:29105"/>
    </cofactor>
</comment>
<sequence length="244" mass="25694">MFRLARVARSSPLTRSIQTQASSSSGAGARGFGRYWLGAGVGTAAAVGVGLGGDGGKPKKMDKVELQDALRETWLAGKDKEESSSAAASIRAEKLREEERRANSHLRPQLKPAADAPAALVSEAEADAANQGAYNPETGEINWDCPCLGGMAHGPCGEEFRAAFSCFIYSEDEPKGMDCVEKFQGMQTCFRAHPEVYAEEIADDEAAEAALAAELKGTVDSKSEPSPAPNPASPAEEPSDSEQS</sequence>
<keyword evidence="8" id="KW-0653">Protein transport</keyword>
<evidence type="ECO:0000256" key="10">
    <source>
        <dbReference type="ARBA" id="ARBA00022968"/>
    </source>
</evidence>
<feature type="compositionally biased region" description="Basic and acidic residues" evidence="19">
    <location>
        <begin position="91"/>
        <end position="102"/>
    </location>
</feature>
<dbReference type="InterPro" id="IPR010625">
    <property type="entry name" value="CHCH"/>
</dbReference>
<accession>A0A8H6SVA6</accession>
<evidence type="ECO:0000256" key="13">
    <source>
        <dbReference type="ARBA" id="ARBA00023010"/>
    </source>
</evidence>
<evidence type="ECO:0000256" key="5">
    <source>
        <dbReference type="ARBA" id="ARBA00022448"/>
    </source>
</evidence>
<comment type="caution">
    <text evidence="21">The sequence shown here is derived from an EMBL/GenBank/DDBJ whole genome shotgun (WGS) entry which is preliminary data.</text>
</comment>
<keyword evidence="15" id="KW-0472">Membrane</keyword>
<dbReference type="Proteomes" id="UP000613580">
    <property type="component" value="Unassembled WGS sequence"/>
</dbReference>
<feature type="region of interest" description="Disordered" evidence="19">
    <location>
        <begin position="75"/>
        <end position="113"/>
    </location>
</feature>
<evidence type="ECO:0000256" key="1">
    <source>
        <dbReference type="ARBA" id="ARBA00001947"/>
    </source>
</evidence>
<evidence type="ECO:0000256" key="18">
    <source>
        <dbReference type="ARBA" id="ARBA00033150"/>
    </source>
</evidence>
<keyword evidence="17" id="KW-0676">Redox-active center</keyword>
<evidence type="ECO:0000256" key="9">
    <source>
        <dbReference type="ARBA" id="ARBA00022946"/>
    </source>
</evidence>
<keyword evidence="9" id="KW-0809">Transit peptide</keyword>